<name>A0A0T6B2Q5_9SCAR</name>
<dbReference type="AlphaFoldDB" id="A0A0T6B2Q5"/>
<dbReference type="PANTHER" id="PTHR13723:SF294">
    <property type="entry name" value="A DISINTEGRIN AND METALLOPROTEINASE WITH THROMBOSPONDIN MOTIFS 7-LIKE PROTEIN"/>
    <property type="match status" value="1"/>
</dbReference>
<feature type="binding site" evidence="10">
    <location>
        <position position="66"/>
    </location>
    <ligand>
        <name>Zn(2+)</name>
        <dbReference type="ChEBI" id="CHEBI:29105"/>
        <note>catalytic</note>
    </ligand>
</feature>
<comment type="subcellular location">
    <subcellularLocation>
        <location evidence="1">Secreted</location>
    </subcellularLocation>
</comment>
<dbReference type="InterPro" id="IPR050439">
    <property type="entry name" value="ADAMTS_ADAMTS-like"/>
</dbReference>
<organism evidence="12 13">
    <name type="scientific">Oryctes borbonicus</name>
    <dbReference type="NCBI Taxonomy" id="1629725"/>
    <lineage>
        <taxon>Eukaryota</taxon>
        <taxon>Metazoa</taxon>
        <taxon>Ecdysozoa</taxon>
        <taxon>Arthropoda</taxon>
        <taxon>Hexapoda</taxon>
        <taxon>Insecta</taxon>
        <taxon>Pterygota</taxon>
        <taxon>Neoptera</taxon>
        <taxon>Endopterygota</taxon>
        <taxon>Coleoptera</taxon>
        <taxon>Polyphaga</taxon>
        <taxon>Scarabaeiformia</taxon>
        <taxon>Scarabaeidae</taxon>
        <taxon>Dynastinae</taxon>
        <taxon>Oryctes</taxon>
    </lineage>
</organism>
<feature type="active site" evidence="10">
    <location>
        <position position="57"/>
    </location>
</feature>
<dbReference type="InterPro" id="IPR036383">
    <property type="entry name" value="TSP1_rpt_sf"/>
</dbReference>
<evidence type="ECO:0000256" key="1">
    <source>
        <dbReference type="ARBA" id="ARBA00004613"/>
    </source>
</evidence>
<keyword evidence="9" id="KW-0325">Glycoprotein</keyword>
<dbReference type="Gene3D" id="2.20.100.10">
    <property type="entry name" value="Thrombospondin type-1 (TSP1) repeat"/>
    <property type="match status" value="1"/>
</dbReference>
<dbReference type="PROSITE" id="PS50092">
    <property type="entry name" value="TSP1"/>
    <property type="match status" value="1"/>
</dbReference>
<dbReference type="SUPFAM" id="SSF55486">
    <property type="entry name" value="Metalloproteases ('zincins'), catalytic domain"/>
    <property type="match status" value="1"/>
</dbReference>
<evidence type="ECO:0000256" key="4">
    <source>
        <dbReference type="ARBA" id="ARBA00022723"/>
    </source>
</evidence>
<dbReference type="Pfam" id="PF17771">
    <property type="entry name" value="ADAMTS_CR_2"/>
    <property type="match status" value="1"/>
</dbReference>
<reference evidence="12 13" key="1">
    <citation type="submission" date="2015-09" db="EMBL/GenBank/DDBJ databases">
        <title>Draft genome of the scarab beetle Oryctes borbonicus.</title>
        <authorList>
            <person name="Meyer J.M."/>
            <person name="Markov G.V."/>
            <person name="Baskaran P."/>
            <person name="Herrmann M."/>
            <person name="Sommer R.J."/>
            <person name="Roedelsperger C."/>
        </authorList>
    </citation>
    <scope>NUCLEOTIDE SEQUENCE [LARGE SCALE GENOMIC DNA]</scope>
    <source>
        <strain evidence="12">OB123</strain>
        <tissue evidence="12">Whole animal</tissue>
    </source>
</reference>
<dbReference type="GO" id="GO:0046872">
    <property type="term" value="F:metal ion binding"/>
    <property type="evidence" value="ECO:0007669"/>
    <property type="project" value="UniProtKB-KW"/>
</dbReference>
<dbReference type="InterPro" id="IPR001590">
    <property type="entry name" value="Peptidase_M12B"/>
</dbReference>
<evidence type="ECO:0000256" key="10">
    <source>
        <dbReference type="PROSITE-ProRule" id="PRU00276"/>
    </source>
</evidence>
<dbReference type="InterPro" id="IPR000884">
    <property type="entry name" value="TSP1_rpt"/>
</dbReference>
<dbReference type="PROSITE" id="PS50215">
    <property type="entry name" value="ADAM_MEPRO"/>
    <property type="match status" value="1"/>
</dbReference>
<keyword evidence="5" id="KW-0378">Hydrolase</keyword>
<evidence type="ECO:0000256" key="7">
    <source>
        <dbReference type="ARBA" id="ARBA00023049"/>
    </source>
</evidence>
<feature type="binding site" evidence="10">
    <location>
        <position position="60"/>
    </location>
    <ligand>
        <name>Zn(2+)</name>
        <dbReference type="ChEBI" id="CHEBI:29105"/>
        <note>catalytic</note>
    </ligand>
</feature>
<dbReference type="GO" id="GO:0006508">
    <property type="term" value="P:proteolysis"/>
    <property type="evidence" value="ECO:0007669"/>
    <property type="project" value="UniProtKB-KW"/>
</dbReference>
<evidence type="ECO:0000256" key="2">
    <source>
        <dbReference type="ARBA" id="ARBA00022525"/>
    </source>
</evidence>
<evidence type="ECO:0000256" key="5">
    <source>
        <dbReference type="ARBA" id="ARBA00022801"/>
    </source>
</evidence>
<protein>
    <submittedName>
        <fullName evidence="12">Peptidase</fullName>
    </submittedName>
</protein>
<evidence type="ECO:0000256" key="8">
    <source>
        <dbReference type="ARBA" id="ARBA00023157"/>
    </source>
</evidence>
<keyword evidence="8" id="KW-1015">Disulfide bond</keyword>
<dbReference type="InterPro" id="IPR024079">
    <property type="entry name" value="MetalloPept_cat_dom_sf"/>
</dbReference>
<keyword evidence="4 10" id="KW-0479">Metal-binding</keyword>
<feature type="non-terminal residue" evidence="12">
    <location>
        <position position="1"/>
    </location>
</feature>
<accession>A0A0T6B2Q5</accession>
<keyword evidence="2" id="KW-0964">Secreted</keyword>
<dbReference type="Proteomes" id="UP000051574">
    <property type="component" value="Unassembled WGS sequence"/>
</dbReference>
<dbReference type="GO" id="GO:0031012">
    <property type="term" value="C:extracellular matrix"/>
    <property type="evidence" value="ECO:0007669"/>
    <property type="project" value="TreeGrafter"/>
</dbReference>
<dbReference type="SUPFAM" id="SSF82895">
    <property type="entry name" value="TSP-1 type 1 repeat"/>
    <property type="match status" value="1"/>
</dbReference>
<evidence type="ECO:0000256" key="6">
    <source>
        <dbReference type="ARBA" id="ARBA00022833"/>
    </source>
</evidence>
<sequence length="437" mass="49454">FAYENGRRSGVTMGLATVGGVCYGRYACIIAEFGTTNMFGKPYPSAGFTSVYILAHEIGHNLGMRHDSSGNGCSKEGYIMSPSRGTQGETQWSTCSADVMRNLDWATCLNDRGNQMKHLDHSIFMETPGRTYTAQKQCEILLRDRNAYVVPEDDLSVICYSLRCKTPHRSGYYFSGPALEGTECGKGLYCYGGECIKRTPKPIVAKPGDWGPWKLGDCKSGCLEKSKGYQKRERKCNNPPPFNTDKGCEGPSYQHTLCKDSKICKFNKRKTAIEYASEKCRDFAKMLPELDSKGAGLQSPHEYNRLWMGCAIFCRSQEGSYYTPRIELNDLGVDPYFPDGTWCHHENGQDYYCNNHHCLPENFDVSKNWFLDYWFDDFDFPQNALPDGVVPSDLKPFLSLGSNGKPLQTDSDFHVHLPKEEDWETKDYILLPDMHEM</sequence>
<evidence type="ECO:0000313" key="12">
    <source>
        <dbReference type="EMBL" id="KRT81540.1"/>
    </source>
</evidence>
<dbReference type="GO" id="GO:0004222">
    <property type="term" value="F:metalloendopeptidase activity"/>
    <property type="evidence" value="ECO:0007669"/>
    <property type="project" value="InterPro"/>
</dbReference>
<keyword evidence="6 10" id="KW-0862">Zinc</keyword>
<keyword evidence="3" id="KW-0645">Protease</keyword>
<feature type="domain" description="Peptidase M12B" evidence="11">
    <location>
        <begin position="1"/>
        <end position="103"/>
    </location>
</feature>
<comment type="caution">
    <text evidence="12">The sequence shown here is derived from an EMBL/GenBank/DDBJ whole genome shotgun (WGS) entry which is preliminary data.</text>
</comment>
<comment type="caution">
    <text evidence="10">Lacks conserved residue(s) required for the propagation of feature annotation.</text>
</comment>
<dbReference type="GO" id="GO:0005576">
    <property type="term" value="C:extracellular region"/>
    <property type="evidence" value="ECO:0007669"/>
    <property type="project" value="UniProtKB-SubCell"/>
</dbReference>
<dbReference type="InterPro" id="IPR041645">
    <property type="entry name" value="ADAMTS_CR_2"/>
</dbReference>
<dbReference type="Gene3D" id="3.40.1620.60">
    <property type="match status" value="1"/>
</dbReference>
<dbReference type="Gene3D" id="3.40.390.10">
    <property type="entry name" value="Collagenase (Catalytic Domain)"/>
    <property type="match status" value="1"/>
</dbReference>
<dbReference type="Pfam" id="PF13574">
    <property type="entry name" value="Reprolysin_2"/>
    <property type="match status" value="1"/>
</dbReference>
<dbReference type="OrthoDB" id="9942326at2759"/>
<dbReference type="PANTHER" id="PTHR13723">
    <property type="entry name" value="ADAMTS A DISINTEGRIN AND METALLOPROTEASE WITH THROMBOSPONDIN MOTIFS PROTEASE"/>
    <property type="match status" value="1"/>
</dbReference>
<keyword evidence="13" id="KW-1185">Reference proteome</keyword>
<gene>
    <name evidence="12" type="ORF">AMK59_6075</name>
</gene>
<dbReference type="EMBL" id="LJIG01016125">
    <property type="protein sequence ID" value="KRT81540.1"/>
    <property type="molecule type" value="Genomic_DNA"/>
</dbReference>
<keyword evidence="7" id="KW-0482">Metalloprotease</keyword>
<evidence type="ECO:0000313" key="13">
    <source>
        <dbReference type="Proteomes" id="UP000051574"/>
    </source>
</evidence>
<dbReference type="GO" id="GO:0030198">
    <property type="term" value="P:extracellular matrix organization"/>
    <property type="evidence" value="ECO:0007669"/>
    <property type="project" value="TreeGrafter"/>
</dbReference>
<evidence type="ECO:0000259" key="11">
    <source>
        <dbReference type="PROSITE" id="PS50215"/>
    </source>
</evidence>
<feature type="binding site" evidence="10">
    <location>
        <position position="56"/>
    </location>
    <ligand>
        <name>Zn(2+)</name>
        <dbReference type="ChEBI" id="CHEBI:29105"/>
        <note>catalytic</note>
    </ligand>
</feature>
<evidence type="ECO:0000256" key="9">
    <source>
        <dbReference type="ARBA" id="ARBA00023180"/>
    </source>
</evidence>
<evidence type="ECO:0000256" key="3">
    <source>
        <dbReference type="ARBA" id="ARBA00022670"/>
    </source>
</evidence>
<proteinExistence type="predicted"/>